<reference evidence="4" key="1">
    <citation type="submission" date="2022-07" db="EMBL/GenBank/DDBJ databases">
        <title>Phylogenomic reconstructions and comparative analyses of Kickxellomycotina fungi.</title>
        <authorList>
            <person name="Reynolds N.K."/>
            <person name="Stajich J.E."/>
            <person name="Barry K."/>
            <person name="Grigoriev I.V."/>
            <person name="Crous P."/>
            <person name="Smith M.E."/>
        </authorList>
    </citation>
    <scope>NUCLEOTIDE SEQUENCE</scope>
    <source>
        <strain evidence="4">BCRC 34882</strain>
    </source>
</reference>
<sequence>MQVSGKVAVITGGARGIGKRIAEVLVDMGASVVIGDVLEQGGQVAEELNNGKDRLAAVFHHCDVSKMDSIKELVDRAESEFGHLDIMVNNAGVGGGFLWIDTDSTTHSSAIDINFKAPVEGTRLAVRSFYAANRPGCVVNIASIVAFTPLEYSPVYSATKAALVAFTAVSAPLAEGTPPVRVNAVAPVYIDTAIVNENVTEKVNGLLRGLGERTVDDVAREVVRCIEDELLAGDTIVMRPEGPGKVATQVPKAESLGFIKHINKQANSSP</sequence>
<gene>
    <name evidence="4" type="ORF">EDC05_004413</name>
</gene>
<dbReference type="PRINTS" id="PR00081">
    <property type="entry name" value="GDHRDH"/>
</dbReference>
<dbReference type="InterPro" id="IPR036291">
    <property type="entry name" value="NAD(P)-bd_dom_sf"/>
</dbReference>
<name>A0ABQ8PIP0_9FUNG</name>
<dbReference type="EMBL" id="JANBQD010000060">
    <property type="protein sequence ID" value="KAJ1989881.1"/>
    <property type="molecule type" value="Genomic_DNA"/>
</dbReference>
<dbReference type="Proteomes" id="UP001151295">
    <property type="component" value="Unassembled WGS sequence"/>
</dbReference>
<proteinExistence type="inferred from homology"/>
<comment type="similarity">
    <text evidence="1 3">Belongs to the short-chain dehydrogenases/reductases (SDR) family.</text>
</comment>
<dbReference type="PANTHER" id="PTHR44229:SF4">
    <property type="entry name" value="15-HYDROXYPROSTAGLANDIN DEHYDROGENASE [NAD(+)]"/>
    <property type="match status" value="1"/>
</dbReference>
<organism evidence="4 5">
    <name type="scientific">Coemansia umbellata</name>
    <dbReference type="NCBI Taxonomy" id="1424467"/>
    <lineage>
        <taxon>Eukaryota</taxon>
        <taxon>Fungi</taxon>
        <taxon>Fungi incertae sedis</taxon>
        <taxon>Zoopagomycota</taxon>
        <taxon>Kickxellomycotina</taxon>
        <taxon>Kickxellomycetes</taxon>
        <taxon>Kickxellales</taxon>
        <taxon>Kickxellaceae</taxon>
        <taxon>Coemansia</taxon>
    </lineage>
</organism>
<evidence type="ECO:0000256" key="1">
    <source>
        <dbReference type="ARBA" id="ARBA00006484"/>
    </source>
</evidence>
<comment type="caution">
    <text evidence="4">The sequence shown here is derived from an EMBL/GenBank/DDBJ whole genome shotgun (WGS) entry which is preliminary data.</text>
</comment>
<dbReference type="InterPro" id="IPR002347">
    <property type="entry name" value="SDR_fam"/>
</dbReference>
<accession>A0ABQ8PIP0</accession>
<evidence type="ECO:0008006" key="6">
    <source>
        <dbReference type="Google" id="ProtNLM"/>
    </source>
</evidence>
<dbReference type="PRINTS" id="PR00080">
    <property type="entry name" value="SDRFAMILY"/>
</dbReference>
<evidence type="ECO:0000256" key="3">
    <source>
        <dbReference type="RuleBase" id="RU000363"/>
    </source>
</evidence>
<evidence type="ECO:0000313" key="4">
    <source>
        <dbReference type="EMBL" id="KAJ1989881.1"/>
    </source>
</evidence>
<keyword evidence="5" id="KW-1185">Reference proteome</keyword>
<dbReference type="PANTHER" id="PTHR44229">
    <property type="entry name" value="15-HYDROXYPROSTAGLANDIN DEHYDROGENASE [NAD(+)]"/>
    <property type="match status" value="1"/>
</dbReference>
<keyword evidence="2" id="KW-0560">Oxidoreductase</keyword>
<evidence type="ECO:0000313" key="5">
    <source>
        <dbReference type="Proteomes" id="UP001151295"/>
    </source>
</evidence>
<dbReference type="SUPFAM" id="SSF51735">
    <property type="entry name" value="NAD(P)-binding Rossmann-fold domains"/>
    <property type="match status" value="1"/>
</dbReference>
<dbReference type="Gene3D" id="3.40.50.720">
    <property type="entry name" value="NAD(P)-binding Rossmann-like Domain"/>
    <property type="match status" value="1"/>
</dbReference>
<dbReference type="Pfam" id="PF00106">
    <property type="entry name" value="adh_short"/>
    <property type="match status" value="1"/>
</dbReference>
<protein>
    <recommendedName>
        <fullName evidence="6">NAD(P)-binding protein</fullName>
    </recommendedName>
</protein>
<evidence type="ECO:0000256" key="2">
    <source>
        <dbReference type="ARBA" id="ARBA00023002"/>
    </source>
</evidence>